<evidence type="ECO:0000313" key="3">
    <source>
        <dbReference type="Proteomes" id="UP000037035"/>
    </source>
</evidence>
<dbReference type="VEuPathDB" id="FungiDB:VP01_384g1"/>
<dbReference type="Proteomes" id="UP000037035">
    <property type="component" value="Unassembled WGS sequence"/>
</dbReference>
<dbReference type="AlphaFoldDB" id="A0A0L6UTY5"/>
<protein>
    <submittedName>
        <fullName evidence="2">Uncharacterized protein</fullName>
    </submittedName>
</protein>
<gene>
    <name evidence="2" type="ORF">VP01_384g1</name>
</gene>
<keyword evidence="3" id="KW-1185">Reference proteome</keyword>
<reference evidence="2 3" key="1">
    <citation type="submission" date="2015-08" db="EMBL/GenBank/DDBJ databases">
        <title>Next Generation Sequencing and Analysis of the Genome of Puccinia sorghi L Schw, the Causal Agent of Maize Common Rust.</title>
        <authorList>
            <person name="Rochi L."/>
            <person name="Burguener G."/>
            <person name="Darino M."/>
            <person name="Turjanski A."/>
            <person name="Kreff E."/>
            <person name="Dieguez M.J."/>
            <person name="Sacco F."/>
        </authorList>
    </citation>
    <scope>NUCLEOTIDE SEQUENCE [LARGE SCALE GENOMIC DNA]</scope>
    <source>
        <strain evidence="2 3">RO10H11247</strain>
    </source>
</reference>
<organism evidence="2 3">
    <name type="scientific">Puccinia sorghi</name>
    <dbReference type="NCBI Taxonomy" id="27349"/>
    <lineage>
        <taxon>Eukaryota</taxon>
        <taxon>Fungi</taxon>
        <taxon>Dikarya</taxon>
        <taxon>Basidiomycota</taxon>
        <taxon>Pucciniomycotina</taxon>
        <taxon>Pucciniomycetes</taxon>
        <taxon>Pucciniales</taxon>
        <taxon>Pucciniaceae</taxon>
        <taxon>Puccinia</taxon>
    </lineage>
</organism>
<accession>A0A0L6UTY5</accession>
<evidence type="ECO:0000256" key="1">
    <source>
        <dbReference type="SAM" id="Phobius"/>
    </source>
</evidence>
<sequence>MLTVHRIRRGPEEKLKADGLQHSYSLTRAPEQIKKRNMFSLTLRHPFSCLFTQKYMSYSSVHSTDTSFFFHQPTKNLYKILMSNSQWDDSLQFLECMDSQIFLSSFLNVSFFFPCIFILSNSSSDWQNIHQPFCPYGMLMNIRPLLHLSVKFLFVFSYLAPRNSVLWGVKENIYKIMLQQSPHSLELKADLGIDGIPHNGAEVRQEPGRLLTLDFNKSLLDFHFQKAGKFTAFIYRNATQRFHAGRLENSFLAKIGPAWHKAFRRNYSSLKSRFNTPSHGHVSHLKRLYHHAKFDVKICQVFLSLMSQAPFCCGLSQVLVGPDEAQWMSHGVSHFYLSLFPECIIWFQRLPHLFCLFVMCRYYDSHPIPSILSEDIFQSHNLGWMRFLINFSTAWFYKTNTKLLSPQGSTIAKCTQCNLKHPSGSQYLTGLLHSSTCSGKQTHLRPLKQESPSHPPCQLKPHKLPFRIAPPPPIFFGKIMDKNFEWCLSISDYTTADSMLSLSHLTHNLTPFHPACFDMEFGMVHGPKMGTLKINDSSMRYGFTKKSLEILLIQILLYQGKKFGDPCNYKHQGFFQHSHALLNLKFRLIFAIQLQIFFTNWLDFIPWLSCNHTCCDSVLTVVLRAVSLPCYHDVWPYIMVKRCQLQQLDTVALADLKIGLGESGSRIGSSSNKEKRELAFRGYLVGLQISSVSSCGWVNILNFTVRLVESQAAELNKVVKKYAKVFLATKFLLFWGVVLVFLSFCDWCCQD</sequence>
<feature type="transmembrane region" description="Helical" evidence="1">
    <location>
        <begin position="725"/>
        <end position="744"/>
    </location>
</feature>
<keyword evidence="1" id="KW-0812">Transmembrane</keyword>
<keyword evidence="1" id="KW-0472">Membrane</keyword>
<name>A0A0L6UTY5_9BASI</name>
<proteinExistence type="predicted"/>
<comment type="caution">
    <text evidence="2">The sequence shown here is derived from an EMBL/GenBank/DDBJ whole genome shotgun (WGS) entry which is preliminary data.</text>
</comment>
<evidence type="ECO:0000313" key="2">
    <source>
        <dbReference type="EMBL" id="KNZ51712.1"/>
    </source>
</evidence>
<dbReference type="EMBL" id="LAVV01008890">
    <property type="protein sequence ID" value="KNZ51712.1"/>
    <property type="molecule type" value="Genomic_DNA"/>
</dbReference>
<keyword evidence="1" id="KW-1133">Transmembrane helix</keyword>